<protein>
    <recommendedName>
        <fullName evidence="2">DUF433 domain-containing protein</fullName>
    </recommendedName>
</protein>
<dbReference type="InterPro" id="IPR036388">
    <property type="entry name" value="WH-like_DNA-bd_sf"/>
</dbReference>
<gene>
    <name evidence="1" type="ORF">N47_E49950</name>
</gene>
<dbReference type="Pfam" id="PF04255">
    <property type="entry name" value="DUF433"/>
    <property type="match status" value="1"/>
</dbReference>
<organism evidence="1">
    <name type="scientific">uncultured Desulfobacterium sp</name>
    <dbReference type="NCBI Taxonomy" id="201089"/>
    <lineage>
        <taxon>Bacteria</taxon>
        <taxon>Pseudomonadati</taxon>
        <taxon>Thermodesulfobacteriota</taxon>
        <taxon>Desulfobacteria</taxon>
        <taxon>Desulfobacterales</taxon>
        <taxon>Desulfobacteriaceae</taxon>
        <taxon>Desulfobacterium</taxon>
        <taxon>environmental samples</taxon>
    </lineage>
</organism>
<proteinExistence type="predicted"/>
<dbReference type="AlphaFoldDB" id="E1YJM9"/>
<accession>E1YJM9</accession>
<dbReference type="EMBL" id="FR695877">
    <property type="protein sequence ID" value="CBX31483.1"/>
    <property type="molecule type" value="Genomic_DNA"/>
</dbReference>
<dbReference type="PANTHER" id="PTHR34849:SF1">
    <property type="entry name" value="SLR0770 PROTEIN"/>
    <property type="match status" value="1"/>
</dbReference>
<dbReference type="SUPFAM" id="SSF46689">
    <property type="entry name" value="Homeodomain-like"/>
    <property type="match status" value="1"/>
</dbReference>
<dbReference type="InterPro" id="IPR009057">
    <property type="entry name" value="Homeodomain-like_sf"/>
</dbReference>
<reference evidence="1" key="1">
    <citation type="journal article" date="2011" name="Environ. Microbiol.">
        <title>Genomic insights into the metabolic potential of the polycyclic aromatic hydrocarbon degrading sulfate-reducing Deltaproteobacterium N47.</title>
        <authorList>
            <person name="Bergmann F."/>
            <person name="Selesi D."/>
            <person name="Weinmaier T."/>
            <person name="Tischler P."/>
            <person name="Rattei T."/>
            <person name="Meckenstock R.U."/>
        </authorList>
    </citation>
    <scope>NUCLEOTIDE SEQUENCE</scope>
</reference>
<dbReference type="InterPro" id="IPR007367">
    <property type="entry name" value="DUF433"/>
</dbReference>
<evidence type="ECO:0008006" key="2">
    <source>
        <dbReference type="Google" id="ProtNLM"/>
    </source>
</evidence>
<dbReference type="PANTHER" id="PTHR34849">
    <property type="entry name" value="SSL5025 PROTEIN"/>
    <property type="match status" value="1"/>
</dbReference>
<evidence type="ECO:0000313" key="1">
    <source>
        <dbReference type="EMBL" id="CBX31483.1"/>
    </source>
</evidence>
<dbReference type="Gene3D" id="1.10.10.10">
    <property type="entry name" value="Winged helix-like DNA-binding domain superfamily/Winged helix DNA-binding domain"/>
    <property type="match status" value="1"/>
</dbReference>
<name>E1YJM9_9BACT</name>
<sequence length="103" mass="11530">MSFALKKQSYPYISSDPGIASGAPIIAGTRITIRTIARYYQMGMNVDEILNTLTHLTPSQVHSALAYYFDNQDEIESDIDSNSDINYWRKQALTHSGLKNDGL</sequence>